<reference evidence="2" key="1">
    <citation type="journal article" date="2021" name="Curr. Microbiol.">
        <title>Complete genome of nocamycin-producing strain Saccharothrix syringae NRRL B-16468 reveals the biosynthetic potential for secondary metabolites.</title>
        <authorList>
            <person name="Mo X."/>
            <person name="Yang S."/>
        </authorList>
    </citation>
    <scope>NUCLEOTIDE SEQUENCE [LARGE SCALE GENOMIC DNA]</scope>
    <source>
        <strain evidence="2">ATCC 51364 / DSM 43886 / JCM 6844 / KCTC 9398 / NBRC 14523 / NRRL B-16468 / INA 2240</strain>
    </source>
</reference>
<dbReference type="OrthoDB" id="9908539at2"/>
<evidence type="ECO:0000313" key="1">
    <source>
        <dbReference type="EMBL" id="QFZ20471.1"/>
    </source>
</evidence>
<dbReference type="KEGG" id="ssyi:EKG83_26390"/>
<protein>
    <submittedName>
        <fullName evidence="1">Uncharacterized protein</fullName>
    </submittedName>
</protein>
<dbReference type="RefSeq" id="WP_153278420.1">
    <property type="nucleotide sequence ID" value="NZ_CP034550.1"/>
</dbReference>
<evidence type="ECO:0000313" key="2">
    <source>
        <dbReference type="Proteomes" id="UP000325787"/>
    </source>
</evidence>
<dbReference type="Proteomes" id="UP000325787">
    <property type="component" value="Chromosome"/>
</dbReference>
<accession>A0A5Q0H2Q7</accession>
<organism evidence="1 2">
    <name type="scientific">Saccharothrix syringae</name>
    <name type="common">Nocardiopsis syringae</name>
    <dbReference type="NCBI Taxonomy" id="103733"/>
    <lineage>
        <taxon>Bacteria</taxon>
        <taxon>Bacillati</taxon>
        <taxon>Actinomycetota</taxon>
        <taxon>Actinomycetes</taxon>
        <taxon>Pseudonocardiales</taxon>
        <taxon>Pseudonocardiaceae</taxon>
        <taxon>Saccharothrix</taxon>
    </lineage>
</organism>
<sequence length="174" mass="19648">MRQTYEQFMDDHGADPERYRRAFDDARAARRLDWGPGKGIEVLDGRREGDRVTYSTEHLMWWWDQVSVEALAERLTAWVGEDDGKWQILERRLGYPGPLVDFIHRTLARAPEMRAAGALRGQPEALPFLDDPAATHAVAGLDDAGTAGVDEFGGYLAQTLIRARHRRRTGDSDA</sequence>
<keyword evidence="2" id="KW-1185">Reference proteome</keyword>
<proteinExistence type="predicted"/>
<dbReference type="EMBL" id="CP034550">
    <property type="protein sequence ID" value="QFZ20471.1"/>
    <property type="molecule type" value="Genomic_DNA"/>
</dbReference>
<dbReference type="AlphaFoldDB" id="A0A5Q0H2Q7"/>
<gene>
    <name evidence="1" type="ORF">EKG83_26390</name>
</gene>
<name>A0A5Q0H2Q7_SACSY</name>